<sequence>MNISLENIHMILHVNNIRNMTDIMSIIMKLVRRNGNILLITSKIGYKIILKVKTTMPGMMALQRRYYMQQINMILCVQHCHIELSSSCKTMNLLTKPRPLNFQTKFIFTRMYLYSTTRQRFNTLNLDMHQTSRKENNNLKKLLKQASNILSRKLEELSSKKDILVVK</sequence>
<dbReference type="AlphaFoldDB" id="A0A8D8XJ23"/>
<accession>A0A8D8XJ23</accession>
<reference evidence="1" key="1">
    <citation type="submission" date="2021-05" db="EMBL/GenBank/DDBJ databases">
        <authorList>
            <person name="Alioto T."/>
            <person name="Alioto T."/>
            <person name="Gomez Garrido J."/>
        </authorList>
    </citation>
    <scope>NUCLEOTIDE SEQUENCE</scope>
</reference>
<protein>
    <submittedName>
        <fullName evidence="1">Uncharacterized protein</fullName>
    </submittedName>
</protein>
<proteinExistence type="predicted"/>
<dbReference type="EMBL" id="HBUF01328424">
    <property type="protein sequence ID" value="CAG6696395.1"/>
    <property type="molecule type" value="Transcribed_RNA"/>
</dbReference>
<name>A0A8D8XJ23_9HEMI</name>
<evidence type="ECO:0000313" key="1">
    <source>
        <dbReference type="EMBL" id="CAG6696395.1"/>
    </source>
</evidence>
<organism evidence="1">
    <name type="scientific">Cacopsylla melanoneura</name>
    <dbReference type="NCBI Taxonomy" id="428564"/>
    <lineage>
        <taxon>Eukaryota</taxon>
        <taxon>Metazoa</taxon>
        <taxon>Ecdysozoa</taxon>
        <taxon>Arthropoda</taxon>
        <taxon>Hexapoda</taxon>
        <taxon>Insecta</taxon>
        <taxon>Pterygota</taxon>
        <taxon>Neoptera</taxon>
        <taxon>Paraneoptera</taxon>
        <taxon>Hemiptera</taxon>
        <taxon>Sternorrhyncha</taxon>
        <taxon>Psylloidea</taxon>
        <taxon>Psyllidae</taxon>
        <taxon>Psyllinae</taxon>
        <taxon>Cacopsylla</taxon>
    </lineage>
</organism>